<feature type="transmembrane region" description="Helical" evidence="10">
    <location>
        <begin position="12"/>
        <end position="34"/>
    </location>
</feature>
<evidence type="ECO:0000313" key="11">
    <source>
        <dbReference type="EMBL" id="ELU15929.1"/>
    </source>
</evidence>
<sequence>MSPPSPCNLKLRMVFAVIGFFVGVSVFLSFGFIYKNWDTACFGLVSGLVALATLLCHIQYHHDGWKRAPDLLSPLMLSGCFIQLLGVLAFAVYLALAINQHQSEYFIWH</sequence>
<keyword evidence="8 10" id="KW-0472">Membrane</keyword>
<dbReference type="GO" id="GO:0020037">
    <property type="term" value="F:heme binding"/>
    <property type="evidence" value="ECO:0007669"/>
    <property type="project" value="TreeGrafter"/>
</dbReference>
<proteinExistence type="inferred from homology"/>
<comment type="similarity">
    <text evidence="3">Belongs to the HRG family.</text>
</comment>
<evidence type="ECO:0000256" key="5">
    <source>
        <dbReference type="ARBA" id="ARBA00022692"/>
    </source>
</evidence>
<gene>
    <name evidence="11" type="ORF">CAPTEDRAFT_194611</name>
</gene>
<keyword evidence="9" id="KW-0458">Lysosome</keyword>
<reference evidence="13" key="1">
    <citation type="submission" date="2012-12" db="EMBL/GenBank/DDBJ databases">
        <authorList>
            <person name="Hellsten U."/>
            <person name="Grimwood J."/>
            <person name="Chapman J.A."/>
            <person name="Shapiro H."/>
            <person name="Aerts A."/>
            <person name="Otillar R.P."/>
            <person name="Terry A.Y."/>
            <person name="Boore J.L."/>
            <person name="Simakov O."/>
            <person name="Marletaz F."/>
            <person name="Cho S.-J."/>
            <person name="Edsinger-Gonzales E."/>
            <person name="Havlak P."/>
            <person name="Kuo D.-H."/>
            <person name="Larsson T."/>
            <person name="Lv J."/>
            <person name="Arendt D."/>
            <person name="Savage R."/>
            <person name="Osoegawa K."/>
            <person name="de Jong P."/>
            <person name="Lindberg D.R."/>
            <person name="Seaver E.C."/>
            <person name="Weisblat D.A."/>
            <person name="Putnam N.H."/>
            <person name="Grigoriev I.V."/>
            <person name="Rokhsar D.S."/>
        </authorList>
    </citation>
    <scope>NUCLEOTIDE SEQUENCE</scope>
    <source>
        <strain evidence="13">I ESC-2004</strain>
    </source>
</reference>
<evidence type="ECO:0000256" key="3">
    <source>
        <dbReference type="ARBA" id="ARBA00006203"/>
    </source>
</evidence>
<keyword evidence="13" id="KW-1185">Reference proteome</keyword>
<evidence type="ECO:0000256" key="8">
    <source>
        <dbReference type="ARBA" id="ARBA00023136"/>
    </source>
</evidence>
<dbReference type="EMBL" id="AMQN01037276">
    <property type="status" value="NOT_ANNOTATED_CDS"/>
    <property type="molecule type" value="Genomic_DNA"/>
</dbReference>
<protein>
    <submittedName>
        <fullName evidence="11 12">Uncharacterized protein</fullName>
    </submittedName>
</protein>
<comment type="subcellular location">
    <subcellularLocation>
        <location evidence="2">Endosome membrane</location>
        <topology evidence="2">Multi-pass membrane protein</topology>
    </subcellularLocation>
    <subcellularLocation>
        <location evidence="1">Lysosome membrane</location>
        <topology evidence="1">Multi-pass membrane protein</topology>
    </subcellularLocation>
</comment>
<keyword evidence="5 10" id="KW-0812">Transmembrane</keyword>
<evidence type="ECO:0000256" key="7">
    <source>
        <dbReference type="ARBA" id="ARBA00022989"/>
    </source>
</evidence>
<dbReference type="HOGENOM" id="CLU_2186419_0_0_1"/>
<dbReference type="EMBL" id="AMQN01037277">
    <property type="status" value="NOT_ANNOTATED_CDS"/>
    <property type="molecule type" value="Genomic_DNA"/>
</dbReference>
<accession>R7VBC6</accession>
<keyword evidence="4" id="KW-0813">Transport</keyword>
<keyword evidence="6" id="KW-0967">Endosome</keyword>
<evidence type="ECO:0000256" key="4">
    <source>
        <dbReference type="ARBA" id="ARBA00022448"/>
    </source>
</evidence>
<feature type="transmembrane region" description="Helical" evidence="10">
    <location>
        <begin position="72"/>
        <end position="96"/>
    </location>
</feature>
<keyword evidence="7 10" id="KW-1133">Transmembrane helix</keyword>
<dbReference type="Pfam" id="PF16954">
    <property type="entry name" value="HRG"/>
    <property type="match status" value="1"/>
</dbReference>
<reference evidence="11 13" key="2">
    <citation type="journal article" date="2013" name="Nature">
        <title>Insights into bilaterian evolution from three spiralian genomes.</title>
        <authorList>
            <person name="Simakov O."/>
            <person name="Marletaz F."/>
            <person name="Cho S.J."/>
            <person name="Edsinger-Gonzales E."/>
            <person name="Havlak P."/>
            <person name="Hellsten U."/>
            <person name="Kuo D.H."/>
            <person name="Larsson T."/>
            <person name="Lv J."/>
            <person name="Arendt D."/>
            <person name="Savage R."/>
            <person name="Osoegawa K."/>
            <person name="de Jong P."/>
            <person name="Grimwood J."/>
            <person name="Chapman J.A."/>
            <person name="Shapiro H."/>
            <person name="Aerts A."/>
            <person name="Otillar R.P."/>
            <person name="Terry A.Y."/>
            <person name="Boore J.L."/>
            <person name="Grigoriev I.V."/>
            <person name="Lindberg D.R."/>
            <person name="Seaver E.C."/>
            <person name="Weisblat D.A."/>
            <person name="Putnam N.H."/>
            <person name="Rokhsar D.S."/>
        </authorList>
    </citation>
    <scope>NUCLEOTIDE SEQUENCE</scope>
    <source>
        <strain evidence="11 13">I ESC-2004</strain>
    </source>
</reference>
<dbReference type="InterPro" id="IPR026218">
    <property type="entry name" value="HRG"/>
</dbReference>
<name>R7VBC6_CAPTE</name>
<dbReference type="Proteomes" id="UP000014760">
    <property type="component" value="Unassembled WGS sequence"/>
</dbReference>
<feature type="transmembrane region" description="Helical" evidence="10">
    <location>
        <begin position="41"/>
        <end position="60"/>
    </location>
</feature>
<evidence type="ECO:0000256" key="1">
    <source>
        <dbReference type="ARBA" id="ARBA00004155"/>
    </source>
</evidence>
<evidence type="ECO:0000256" key="10">
    <source>
        <dbReference type="SAM" id="Phobius"/>
    </source>
</evidence>
<dbReference type="PRINTS" id="PR02095">
    <property type="entry name" value="TRNSPORTRHRG"/>
</dbReference>
<evidence type="ECO:0000256" key="2">
    <source>
        <dbReference type="ARBA" id="ARBA00004337"/>
    </source>
</evidence>
<dbReference type="GO" id="GO:0005765">
    <property type="term" value="C:lysosomal membrane"/>
    <property type="evidence" value="ECO:0007669"/>
    <property type="project" value="UniProtKB-SubCell"/>
</dbReference>
<dbReference type="GO" id="GO:0010008">
    <property type="term" value="C:endosome membrane"/>
    <property type="evidence" value="ECO:0007669"/>
    <property type="project" value="UniProtKB-SubCell"/>
</dbReference>
<reference evidence="12" key="3">
    <citation type="submission" date="2015-06" db="UniProtKB">
        <authorList>
            <consortium name="EnsemblMetazoa"/>
        </authorList>
    </citation>
    <scope>IDENTIFICATION</scope>
</reference>
<dbReference type="AlphaFoldDB" id="R7VBC6"/>
<dbReference type="EMBL" id="KB293467">
    <property type="protein sequence ID" value="ELU15929.1"/>
    <property type="molecule type" value="Genomic_DNA"/>
</dbReference>
<evidence type="ECO:0000313" key="13">
    <source>
        <dbReference type="Proteomes" id="UP000014760"/>
    </source>
</evidence>
<dbReference type="OMA" id="MLALACH"/>
<dbReference type="PANTHER" id="PTHR31525">
    <property type="entry name" value="HEME TRANSPORTER HRG1"/>
    <property type="match status" value="1"/>
</dbReference>
<organism evidence="11">
    <name type="scientific">Capitella teleta</name>
    <name type="common">Polychaete worm</name>
    <dbReference type="NCBI Taxonomy" id="283909"/>
    <lineage>
        <taxon>Eukaryota</taxon>
        <taxon>Metazoa</taxon>
        <taxon>Spiralia</taxon>
        <taxon>Lophotrochozoa</taxon>
        <taxon>Annelida</taxon>
        <taxon>Polychaeta</taxon>
        <taxon>Sedentaria</taxon>
        <taxon>Scolecida</taxon>
        <taxon>Capitellidae</taxon>
        <taxon>Capitella</taxon>
    </lineage>
</organism>
<dbReference type="OrthoDB" id="5954402at2759"/>
<dbReference type="EnsemblMetazoa" id="CapteT194611">
    <property type="protein sequence ID" value="CapteP194611"/>
    <property type="gene ID" value="CapteG194611"/>
</dbReference>
<dbReference type="GO" id="GO:0005886">
    <property type="term" value="C:plasma membrane"/>
    <property type="evidence" value="ECO:0007669"/>
    <property type="project" value="TreeGrafter"/>
</dbReference>
<evidence type="ECO:0000313" key="12">
    <source>
        <dbReference type="EnsemblMetazoa" id="CapteP194611"/>
    </source>
</evidence>
<dbReference type="GO" id="GO:0015232">
    <property type="term" value="F:heme transmembrane transporter activity"/>
    <property type="evidence" value="ECO:0007669"/>
    <property type="project" value="InterPro"/>
</dbReference>
<dbReference type="PANTHER" id="PTHR31525:SF1">
    <property type="entry name" value="HEME TRANSPORTER HRG1"/>
    <property type="match status" value="1"/>
</dbReference>
<evidence type="ECO:0000256" key="6">
    <source>
        <dbReference type="ARBA" id="ARBA00022753"/>
    </source>
</evidence>
<evidence type="ECO:0000256" key="9">
    <source>
        <dbReference type="ARBA" id="ARBA00023228"/>
    </source>
</evidence>